<dbReference type="InterPro" id="IPR019734">
    <property type="entry name" value="TPR_rpt"/>
</dbReference>
<evidence type="ECO:0000313" key="12">
    <source>
        <dbReference type="EMBL" id="JAT14501.1"/>
    </source>
</evidence>
<evidence type="ECO:0000256" key="4">
    <source>
        <dbReference type="ARBA" id="ARBA00022737"/>
    </source>
</evidence>
<dbReference type="GO" id="GO:0036158">
    <property type="term" value="P:outer dynein arm assembly"/>
    <property type="evidence" value="ECO:0007669"/>
    <property type="project" value="TreeGrafter"/>
</dbReference>
<dbReference type="GO" id="GO:0120293">
    <property type="term" value="C:dynein axonemal particle"/>
    <property type="evidence" value="ECO:0007669"/>
    <property type="project" value="UniProtKB-SubCell"/>
</dbReference>
<name>A0A1B6KSX5_9HEMI</name>
<dbReference type="GO" id="GO:0043005">
    <property type="term" value="C:neuron projection"/>
    <property type="evidence" value="ECO:0007669"/>
    <property type="project" value="UniProtKB-SubCell"/>
</dbReference>
<dbReference type="AlphaFoldDB" id="A0A1B6KSX5"/>
<gene>
    <name evidence="12" type="ORF">g.52727</name>
</gene>
<accession>A0A1B6KSX5</accession>
<evidence type="ECO:0000256" key="9">
    <source>
        <dbReference type="ARBA" id="ARBA00024190"/>
    </source>
</evidence>
<dbReference type="PANTHER" id="PTHR46492">
    <property type="entry name" value="DYNEIN ASSEMBLY FACTOR 4, AXONEMAL"/>
    <property type="match status" value="1"/>
</dbReference>
<dbReference type="GO" id="GO:0003341">
    <property type="term" value="P:cilium movement"/>
    <property type="evidence" value="ECO:0007669"/>
    <property type="project" value="InterPro"/>
</dbReference>
<evidence type="ECO:0000256" key="10">
    <source>
        <dbReference type="ARBA" id="ARBA00024430"/>
    </source>
</evidence>
<keyword evidence="4" id="KW-0677">Repeat</keyword>
<dbReference type="EMBL" id="GEBQ01025476">
    <property type="protein sequence ID" value="JAT14501.1"/>
    <property type="molecule type" value="Transcribed_RNA"/>
</dbReference>
<evidence type="ECO:0000259" key="11">
    <source>
        <dbReference type="PROSITE" id="PS51203"/>
    </source>
</evidence>
<dbReference type="PANTHER" id="PTHR46492:SF1">
    <property type="entry name" value="DYNEIN AXONEMAL ASSEMBLY FACTOR 4"/>
    <property type="match status" value="1"/>
</dbReference>
<evidence type="ECO:0000256" key="2">
    <source>
        <dbReference type="ARBA" id="ARBA00004487"/>
    </source>
</evidence>
<comment type="subcellular location">
    <subcellularLocation>
        <location evidence="2">Cell projection</location>
        <location evidence="2">Neuron projection</location>
    </subcellularLocation>
    <subcellularLocation>
        <location evidence="9">Dynein axonemal particle</location>
    </subcellularLocation>
    <subcellularLocation>
        <location evidence="1">Nucleus</location>
    </subcellularLocation>
</comment>
<dbReference type="SUPFAM" id="SSF49764">
    <property type="entry name" value="HSP20-like chaperones"/>
    <property type="match status" value="1"/>
</dbReference>
<feature type="domain" description="CS" evidence="11">
    <location>
        <begin position="3"/>
        <end position="87"/>
    </location>
</feature>
<evidence type="ECO:0000256" key="6">
    <source>
        <dbReference type="ARBA" id="ARBA00022902"/>
    </source>
</evidence>
<dbReference type="SUPFAM" id="SSF48452">
    <property type="entry name" value="TPR-like"/>
    <property type="match status" value="1"/>
</dbReference>
<protein>
    <recommendedName>
        <fullName evidence="10">Dynein axonemal assembly factor 4</fullName>
    </recommendedName>
</protein>
<evidence type="ECO:0000256" key="1">
    <source>
        <dbReference type="ARBA" id="ARBA00004123"/>
    </source>
</evidence>
<dbReference type="GO" id="GO:0007399">
    <property type="term" value="P:nervous system development"/>
    <property type="evidence" value="ECO:0007669"/>
    <property type="project" value="UniProtKB-KW"/>
</dbReference>
<evidence type="ECO:0000256" key="3">
    <source>
        <dbReference type="ARBA" id="ARBA00022490"/>
    </source>
</evidence>
<keyword evidence="6" id="KW-0524">Neurogenesis</keyword>
<dbReference type="InterPro" id="IPR037894">
    <property type="entry name" value="CS_DYX1C1"/>
</dbReference>
<dbReference type="Pfam" id="PF04969">
    <property type="entry name" value="CS"/>
    <property type="match status" value="1"/>
</dbReference>
<dbReference type="PROSITE" id="PS51203">
    <property type="entry name" value="CS"/>
    <property type="match status" value="1"/>
</dbReference>
<reference evidence="12" key="1">
    <citation type="submission" date="2015-11" db="EMBL/GenBank/DDBJ databases">
        <title>De novo transcriptome assembly of four potential Pierce s Disease insect vectors from Arizona vineyards.</title>
        <authorList>
            <person name="Tassone E.E."/>
        </authorList>
    </citation>
    <scope>NUCLEOTIDE SEQUENCE</scope>
</reference>
<evidence type="ECO:0000256" key="5">
    <source>
        <dbReference type="ARBA" id="ARBA00022803"/>
    </source>
</evidence>
<dbReference type="InterPro" id="IPR007052">
    <property type="entry name" value="CS_dom"/>
</dbReference>
<dbReference type="GO" id="GO:0005634">
    <property type="term" value="C:nucleus"/>
    <property type="evidence" value="ECO:0007669"/>
    <property type="project" value="UniProtKB-SubCell"/>
</dbReference>
<dbReference type="InterPro" id="IPR008978">
    <property type="entry name" value="HSP20-like_chaperone"/>
</dbReference>
<dbReference type="Gene3D" id="2.60.40.790">
    <property type="match status" value="1"/>
</dbReference>
<dbReference type="SMART" id="SM00028">
    <property type="entry name" value="TPR"/>
    <property type="match status" value="3"/>
</dbReference>
<keyword evidence="7" id="KW-0539">Nucleus</keyword>
<sequence>MPILIKDYNWRQTEELVIIYVPLKGVSVKNIDIFTSSCYLKIHSPPFLFEVCLWQPVVESECSCTVVDGEATFRLVKKLAASWPQLAADLSRQEALQVKTRAIEEVQTKAEICQKEKSAKKNERQRTAVKEQISLNTREQQDIERTKRQEKEAALTQMGWGRQQSSVRITEIVDTQGKTTTKKIDQDIFKVEKKEVKEMKSLIPAPRQVAQIPVTFTARWFPTPSRESMVSEEQEWLRKRAEAMRRTGFVAEDLRPEEQDPLWLCDKAQSFYDVGNYLGAVSAYSHALTLNDQLYELYAGRAKAHLALGNVGKAATDSSKALELLTPPVPQNAEARAQCLLSRGLALTGLNLQSEALGELQAAELLMPTCLDIKAAIEQLHKDLSEVKDQ</sequence>
<dbReference type="GO" id="GO:0036159">
    <property type="term" value="P:inner dynein arm assembly"/>
    <property type="evidence" value="ECO:0007669"/>
    <property type="project" value="TreeGrafter"/>
</dbReference>
<dbReference type="Gene3D" id="1.25.40.10">
    <property type="entry name" value="Tetratricopeptide repeat domain"/>
    <property type="match status" value="1"/>
</dbReference>
<evidence type="ECO:0000256" key="7">
    <source>
        <dbReference type="ARBA" id="ARBA00023242"/>
    </source>
</evidence>
<keyword evidence="5" id="KW-0802">TPR repeat</keyword>
<keyword evidence="8" id="KW-0966">Cell projection</keyword>
<dbReference type="InterPro" id="IPR011990">
    <property type="entry name" value="TPR-like_helical_dom_sf"/>
</dbReference>
<organism evidence="12">
    <name type="scientific">Graphocephala atropunctata</name>
    <dbReference type="NCBI Taxonomy" id="36148"/>
    <lineage>
        <taxon>Eukaryota</taxon>
        <taxon>Metazoa</taxon>
        <taxon>Ecdysozoa</taxon>
        <taxon>Arthropoda</taxon>
        <taxon>Hexapoda</taxon>
        <taxon>Insecta</taxon>
        <taxon>Pterygota</taxon>
        <taxon>Neoptera</taxon>
        <taxon>Paraneoptera</taxon>
        <taxon>Hemiptera</taxon>
        <taxon>Auchenorrhyncha</taxon>
        <taxon>Membracoidea</taxon>
        <taxon>Cicadellidae</taxon>
        <taxon>Cicadellinae</taxon>
        <taxon>Cicadellini</taxon>
        <taxon>Graphocephala</taxon>
    </lineage>
</organism>
<proteinExistence type="predicted"/>
<keyword evidence="3" id="KW-0963">Cytoplasm</keyword>
<dbReference type="CDD" id="cd06469">
    <property type="entry name" value="p23_DYX1C1_like"/>
    <property type="match status" value="1"/>
</dbReference>
<dbReference type="InterPro" id="IPR052004">
    <property type="entry name" value="Dynein_assembly_factor_4"/>
</dbReference>
<evidence type="ECO:0000256" key="8">
    <source>
        <dbReference type="ARBA" id="ARBA00023273"/>
    </source>
</evidence>